<keyword evidence="2" id="KW-1185">Reference proteome</keyword>
<dbReference type="EMBL" id="CP001769">
    <property type="protein sequence ID" value="ADB42074.1"/>
    <property type="molecule type" value="Genomic_DNA"/>
</dbReference>
<proteinExistence type="predicted"/>
<name>D2QTE2_SPILD</name>
<dbReference type="AlphaFoldDB" id="D2QTE2"/>
<sequence>MDKAVVNMAHQVVYLTRGVLTIGMFGSESFHGSLVREKWMEPSRTRVHSNRLNAFGFCLLPTLTTPEDAWVLTEGTEAIGS</sequence>
<evidence type="ECO:0000313" key="1">
    <source>
        <dbReference type="EMBL" id="ADB42074.1"/>
    </source>
</evidence>
<evidence type="ECO:0000313" key="2">
    <source>
        <dbReference type="Proteomes" id="UP000002028"/>
    </source>
</evidence>
<accession>D2QTE2</accession>
<dbReference type="KEGG" id="sli:Slin_6112"/>
<dbReference type="Proteomes" id="UP000002028">
    <property type="component" value="Chromosome"/>
</dbReference>
<gene>
    <name evidence="1" type="ordered locus">Slin_6112</name>
</gene>
<organism evidence="1 2">
    <name type="scientific">Spirosoma linguale (strain ATCC 33905 / DSM 74 / LMG 10896 / Claus 1)</name>
    <dbReference type="NCBI Taxonomy" id="504472"/>
    <lineage>
        <taxon>Bacteria</taxon>
        <taxon>Pseudomonadati</taxon>
        <taxon>Bacteroidota</taxon>
        <taxon>Cytophagia</taxon>
        <taxon>Cytophagales</taxon>
        <taxon>Cytophagaceae</taxon>
        <taxon>Spirosoma</taxon>
    </lineage>
</organism>
<reference evidence="1 2" key="1">
    <citation type="journal article" date="2010" name="Stand. Genomic Sci.">
        <title>Complete genome sequence of Spirosoma linguale type strain (1).</title>
        <authorList>
            <person name="Lail K."/>
            <person name="Sikorski J."/>
            <person name="Saunders E."/>
            <person name="Lapidus A."/>
            <person name="Glavina Del Rio T."/>
            <person name="Copeland A."/>
            <person name="Tice H."/>
            <person name="Cheng J.-F."/>
            <person name="Lucas S."/>
            <person name="Nolan M."/>
            <person name="Bruce D."/>
            <person name="Goodwin L."/>
            <person name="Pitluck S."/>
            <person name="Ivanova N."/>
            <person name="Mavromatis K."/>
            <person name="Ovchinnikova G."/>
            <person name="Pati A."/>
            <person name="Chen A."/>
            <person name="Palaniappan K."/>
            <person name="Land M."/>
            <person name="Hauser L."/>
            <person name="Chang Y.-J."/>
            <person name="Jeffries C.D."/>
            <person name="Chain P."/>
            <person name="Brettin T."/>
            <person name="Detter J.C."/>
            <person name="Schuetze A."/>
            <person name="Rohde M."/>
            <person name="Tindall B.J."/>
            <person name="Goeker M."/>
            <person name="Bristow J."/>
            <person name="Eisen J.A."/>
            <person name="Markowitz V."/>
            <person name="Hugenholtz P."/>
            <person name="Kyrpides N.C."/>
            <person name="Klenk H.-P."/>
            <person name="Chen F."/>
        </authorList>
    </citation>
    <scope>NUCLEOTIDE SEQUENCE [LARGE SCALE GENOMIC DNA]</scope>
    <source>
        <strain evidence="2">ATCC 33905 / DSM 74 / LMG 10896 / Claus 1</strain>
    </source>
</reference>
<dbReference type="HOGENOM" id="CLU_2572123_0_0_10"/>
<protein>
    <submittedName>
        <fullName evidence="1">Uncharacterized protein</fullName>
    </submittedName>
</protein>